<accession>A0ABT5SXV8</accession>
<dbReference type="Proteomes" id="UP001300763">
    <property type="component" value="Unassembled WGS sequence"/>
</dbReference>
<sequence>MSGEGGTTDAVPGAEELAALAARLGFTVDEETVAALRAAVVGAETAVARLRARPLPADGAADPAHGDAWVRP</sequence>
<reference evidence="1 2" key="1">
    <citation type="submission" date="2023-02" db="EMBL/GenBank/DDBJ databases">
        <title>Genome sequencing required for Actinomycetospora new species description.</title>
        <authorList>
            <person name="Saimee Y."/>
            <person name="Duangmal K."/>
        </authorList>
    </citation>
    <scope>NUCLEOTIDE SEQUENCE [LARGE SCALE GENOMIC DNA]</scope>
    <source>
        <strain evidence="1 2">DW7H6</strain>
    </source>
</reference>
<organism evidence="1 2">
    <name type="scientific">Actinomycetospora lemnae</name>
    <dbReference type="NCBI Taxonomy" id="3019891"/>
    <lineage>
        <taxon>Bacteria</taxon>
        <taxon>Bacillati</taxon>
        <taxon>Actinomycetota</taxon>
        <taxon>Actinomycetes</taxon>
        <taxon>Pseudonocardiales</taxon>
        <taxon>Pseudonocardiaceae</taxon>
        <taxon>Actinomycetospora</taxon>
    </lineage>
</organism>
<evidence type="ECO:0000313" key="1">
    <source>
        <dbReference type="EMBL" id="MDD7967694.1"/>
    </source>
</evidence>
<protein>
    <submittedName>
        <fullName evidence="1">Uncharacterized protein</fullName>
    </submittedName>
</protein>
<evidence type="ECO:0000313" key="2">
    <source>
        <dbReference type="Proteomes" id="UP001300763"/>
    </source>
</evidence>
<comment type="caution">
    <text evidence="1">The sequence shown here is derived from an EMBL/GenBank/DDBJ whole genome shotgun (WGS) entry which is preliminary data.</text>
</comment>
<gene>
    <name evidence="1" type="ORF">PGB27_20320</name>
</gene>
<proteinExistence type="predicted"/>
<keyword evidence="2" id="KW-1185">Reference proteome</keyword>
<dbReference type="RefSeq" id="WP_274202227.1">
    <property type="nucleotide sequence ID" value="NZ_JAQZAO010000009.1"/>
</dbReference>
<dbReference type="EMBL" id="JAQZAO010000009">
    <property type="protein sequence ID" value="MDD7967694.1"/>
    <property type="molecule type" value="Genomic_DNA"/>
</dbReference>
<name>A0ABT5SXV8_9PSEU</name>